<keyword evidence="3" id="KW-0520">NAD</keyword>
<accession>A0A7W9W7X8</accession>
<evidence type="ECO:0000259" key="5">
    <source>
        <dbReference type="Pfam" id="PF03446"/>
    </source>
</evidence>
<dbReference type="PIRSF" id="PIRSF000103">
    <property type="entry name" value="HIBADH"/>
    <property type="match status" value="1"/>
</dbReference>
<dbReference type="InterPro" id="IPR015815">
    <property type="entry name" value="HIBADH-related"/>
</dbReference>
<evidence type="ECO:0000256" key="3">
    <source>
        <dbReference type="ARBA" id="ARBA00023027"/>
    </source>
</evidence>
<dbReference type="Pfam" id="PF03446">
    <property type="entry name" value="NAD_binding_2"/>
    <property type="match status" value="1"/>
</dbReference>
<dbReference type="SUPFAM" id="SSF48179">
    <property type="entry name" value="6-phosphogluconate dehydrogenase C-terminal domain-like"/>
    <property type="match status" value="1"/>
</dbReference>
<keyword evidence="8" id="KW-1185">Reference proteome</keyword>
<evidence type="ECO:0000313" key="8">
    <source>
        <dbReference type="Proteomes" id="UP000520814"/>
    </source>
</evidence>
<proteinExistence type="inferred from homology"/>
<feature type="active site" evidence="4">
    <location>
        <position position="175"/>
    </location>
</feature>
<dbReference type="EMBL" id="JACHGW010000005">
    <property type="protein sequence ID" value="MBB6052924.1"/>
    <property type="molecule type" value="Genomic_DNA"/>
</dbReference>
<dbReference type="GO" id="GO:0050661">
    <property type="term" value="F:NADP binding"/>
    <property type="evidence" value="ECO:0007669"/>
    <property type="project" value="InterPro"/>
</dbReference>
<keyword evidence="2" id="KW-0560">Oxidoreductase</keyword>
<dbReference type="Proteomes" id="UP000520814">
    <property type="component" value="Unassembled WGS sequence"/>
</dbReference>
<reference evidence="7 8" key="1">
    <citation type="submission" date="2020-08" db="EMBL/GenBank/DDBJ databases">
        <title>Genomic Encyclopedia of Type Strains, Phase IV (KMG-IV): sequencing the most valuable type-strain genomes for metagenomic binning, comparative biology and taxonomic classification.</title>
        <authorList>
            <person name="Goeker M."/>
        </authorList>
    </citation>
    <scope>NUCLEOTIDE SEQUENCE [LARGE SCALE GENOMIC DNA]</scope>
    <source>
        <strain evidence="7 8">DSM 23562</strain>
    </source>
</reference>
<dbReference type="RefSeq" id="WP_184202717.1">
    <property type="nucleotide sequence ID" value="NZ_JACHGW010000005.1"/>
</dbReference>
<dbReference type="InterPro" id="IPR006115">
    <property type="entry name" value="6PGDH_NADP-bd"/>
</dbReference>
<dbReference type="InterPro" id="IPR008927">
    <property type="entry name" value="6-PGluconate_DH-like_C_sf"/>
</dbReference>
<dbReference type="SUPFAM" id="SSF51735">
    <property type="entry name" value="NAD(P)-binding Rossmann-fold domains"/>
    <property type="match status" value="1"/>
</dbReference>
<comment type="caution">
    <text evidence="7">The sequence shown here is derived from an EMBL/GenBank/DDBJ whole genome shotgun (WGS) entry which is preliminary data.</text>
</comment>
<dbReference type="AlphaFoldDB" id="A0A7W9W7X8"/>
<evidence type="ECO:0000259" key="6">
    <source>
        <dbReference type="Pfam" id="PF14833"/>
    </source>
</evidence>
<dbReference type="InterPro" id="IPR029154">
    <property type="entry name" value="HIBADH-like_NADP-bd"/>
</dbReference>
<dbReference type="GO" id="GO:0016491">
    <property type="term" value="F:oxidoreductase activity"/>
    <property type="evidence" value="ECO:0007669"/>
    <property type="project" value="UniProtKB-KW"/>
</dbReference>
<protein>
    <submittedName>
        <fullName evidence="7">3-hydroxyisobutyrate dehydrogenase-like beta-hydroxyacid dehydrogenase</fullName>
    </submittedName>
</protein>
<evidence type="ECO:0000313" key="7">
    <source>
        <dbReference type="EMBL" id="MBB6052924.1"/>
    </source>
</evidence>
<dbReference type="InterPro" id="IPR036291">
    <property type="entry name" value="NAD(P)-bd_dom_sf"/>
</dbReference>
<gene>
    <name evidence="7" type="ORF">HNQ39_004756</name>
</gene>
<dbReference type="Gene3D" id="3.40.50.720">
    <property type="entry name" value="NAD(P)-binding Rossmann-like Domain"/>
    <property type="match status" value="1"/>
</dbReference>
<comment type="similarity">
    <text evidence="1">Belongs to the HIBADH-related family.</text>
</comment>
<feature type="domain" description="6-phosphogluconate dehydrogenase NADP-binding" evidence="5">
    <location>
        <begin position="7"/>
        <end position="166"/>
    </location>
</feature>
<dbReference type="InterPro" id="IPR013328">
    <property type="entry name" value="6PGD_dom2"/>
</dbReference>
<dbReference type="PANTHER" id="PTHR43060">
    <property type="entry name" value="3-HYDROXYISOBUTYRATE DEHYDROGENASE-LIKE 1, MITOCHONDRIAL-RELATED"/>
    <property type="match status" value="1"/>
</dbReference>
<dbReference type="GO" id="GO:0051287">
    <property type="term" value="F:NAD binding"/>
    <property type="evidence" value="ECO:0007669"/>
    <property type="project" value="InterPro"/>
</dbReference>
<sequence length="294" mass="30383">MSDPQKRVGLIGLGLVGSALAERFLAHGYQVVGYDLDTEKRKALVERGGIGAGSPAAVTERVERLVLSLPTTEVVLDVLGGASGILAASSLPTTILDTTTGDPSETEALAAALATRGIAYMDTAISGSSKQVRGGEATLLVGGTPAAYAASADLLACVTDRVFHLGSAGSGSRAKLATNLILGLNRAALAEGLVFAEALGLDLAVFLDVLKNSPAYSVAVDIKGEKMRTGEFTPESRVLQHKKDVGLILAAAHATGQELPLSQVHHTLLTEAVEAGEGELDNAVIIEAIRRKRR</sequence>
<evidence type="ECO:0000256" key="4">
    <source>
        <dbReference type="PIRSR" id="PIRSR000103-1"/>
    </source>
</evidence>
<dbReference type="PANTHER" id="PTHR43060:SF15">
    <property type="entry name" value="3-HYDROXYISOBUTYRATE DEHYDROGENASE-LIKE 1, MITOCHONDRIAL-RELATED"/>
    <property type="match status" value="1"/>
</dbReference>
<feature type="domain" description="3-hydroxyisobutyrate dehydrogenase-like NAD-binding" evidence="6">
    <location>
        <begin position="169"/>
        <end position="288"/>
    </location>
</feature>
<name>A0A7W9W7X8_ARMRO</name>
<dbReference type="Gene3D" id="1.10.1040.10">
    <property type="entry name" value="N-(1-d-carboxylethyl)-l-norvaline Dehydrogenase, domain 2"/>
    <property type="match status" value="1"/>
</dbReference>
<dbReference type="Pfam" id="PF14833">
    <property type="entry name" value="NAD_binding_11"/>
    <property type="match status" value="1"/>
</dbReference>
<organism evidence="7 8">
    <name type="scientific">Armatimonas rosea</name>
    <dbReference type="NCBI Taxonomy" id="685828"/>
    <lineage>
        <taxon>Bacteria</taxon>
        <taxon>Bacillati</taxon>
        <taxon>Armatimonadota</taxon>
        <taxon>Armatimonadia</taxon>
        <taxon>Armatimonadales</taxon>
        <taxon>Armatimonadaceae</taxon>
        <taxon>Armatimonas</taxon>
    </lineage>
</organism>
<evidence type="ECO:0000256" key="2">
    <source>
        <dbReference type="ARBA" id="ARBA00023002"/>
    </source>
</evidence>
<evidence type="ECO:0000256" key="1">
    <source>
        <dbReference type="ARBA" id="ARBA00009080"/>
    </source>
</evidence>